<evidence type="ECO:0000256" key="3">
    <source>
        <dbReference type="ARBA" id="ARBA00022598"/>
    </source>
</evidence>
<dbReference type="Pfam" id="PF00133">
    <property type="entry name" value="tRNA-synt_1"/>
    <property type="match status" value="1"/>
</dbReference>
<comment type="domain">
    <text evidence="10">IleRS has two distinct active sites: one for aminoacylation and one for editing. The misactivated valine is translocated from the active site to the editing site, which sterically excludes the correctly activated isoleucine. The single editing site contains two valyl binding pockets, one specific for each substrate (Val-AMP or Val-tRNA(Ile)).</text>
</comment>
<dbReference type="Gene3D" id="3.40.50.620">
    <property type="entry name" value="HUPs"/>
    <property type="match status" value="2"/>
</dbReference>
<evidence type="ECO:0000259" key="11">
    <source>
        <dbReference type="Pfam" id="PF00133"/>
    </source>
</evidence>
<comment type="cofactor">
    <cofactor evidence="10">
        <name>Zn(2+)</name>
        <dbReference type="ChEBI" id="CHEBI:29105"/>
    </cofactor>
</comment>
<dbReference type="PANTHER" id="PTHR42780">
    <property type="entry name" value="SOLEUCYL-TRNA SYNTHETASE"/>
    <property type="match status" value="1"/>
</dbReference>
<feature type="domain" description="Aminoacyl-tRNA synthetase class Ia" evidence="11">
    <location>
        <begin position="23"/>
        <end position="647"/>
    </location>
</feature>
<dbReference type="InterPro" id="IPR002301">
    <property type="entry name" value="Ile-tRNA-ligase"/>
</dbReference>
<keyword evidence="10" id="KW-0479">Metal-binding</keyword>
<comment type="subcellular location">
    <subcellularLocation>
        <location evidence="10">Cytoplasm</location>
    </subcellularLocation>
</comment>
<accession>A0ABT4VKA2</accession>
<evidence type="ECO:0000256" key="2">
    <source>
        <dbReference type="ARBA" id="ARBA00022490"/>
    </source>
</evidence>
<evidence type="ECO:0000256" key="6">
    <source>
        <dbReference type="ARBA" id="ARBA00022917"/>
    </source>
</evidence>
<feature type="short sequence motif" description="'KMSKS' region" evidence="10">
    <location>
        <begin position="613"/>
        <end position="617"/>
    </location>
</feature>
<dbReference type="EMBL" id="JAPJZH010000003">
    <property type="protein sequence ID" value="MDA4845129.1"/>
    <property type="molecule type" value="Genomic_DNA"/>
</dbReference>
<comment type="subunit">
    <text evidence="10">Monomer.</text>
</comment>
<dbReference type="PANTHER" id="PTHR42780:SF1">
    <property type="entry name" value="ISOLEUCINE--TRNA LIGASE, CYTOPLASMIC"/>
    <property type="match status" value="1"/>
</dbReference>
<dbReference type="InterPro" id="IPR033709">
    <property type="entry name" value="Anticodon_Ile_ABEc"/>
</dbReference>
<evidence type="ECO:0000256" key="5">
    <source>
        <dbReference type="ARBA" id="ARBA00022840"/>
    </source>
</evidence>
<dbReference type="InterPro" id="IPR023586">
    <property type="entry name" value="Ile-tRNA-ligase_type2"/>
</dbReference>
<evidence type="ECO:0000256" key="4">
    <source>
        <dbReference type="ARBA" id="ARBA00022741"/>
    </source>
</evidence>
<dbReference type="EC" id="6.1.1.5" evidence="10"/>
<dbReference type="HAMAP" id="MF_02003">
    <property type="entry name" value="Ile_tRNA_synth_type2"/>
    <property type="match status" value="1"/>
</dbReference>
<comment type="caution">
    <text evidence="13">The sequence shown here is derived from an EMBL/GenBank/DDBJ whole genome shotgun (WGS) entry which is preliminary data.</text>
</comment>
<evidence type="ECO:0000259" key="12">
    <source>
        <dbReference type="Pfam" id="PF08264"/>
    </source>
</evidence>
<comment type="similarity">
    <text evidence="1 10">Belongs to the class-I aminoacyl-tRNA synthetase family. IleS type 2 subfamily.</text>
</comment>
<dbReference type="Proteomes" id="UP001148313">
    <property type="component" value="Unassembled WGS sequence"/>
</dbReference>
<dbReference type="PROSITE" id="PS00178">
    <property type="entry name" value="AA_TRNA_LIGASE_I"/>
    <property type="match status" value="1"/>
</dbReference>
<evidence type="ECO:0000256" key="1">
    <source>
        <dbReference type="ARBA" id="ARBA00007078"/>
    </source>
</evidence>
<evidence type="ECO:0000313" key="13">
    <source>
        <dbReference type="EMBL" id="MDA4845129.1"/>
    </source>
</evidence>
<dbReference type="InterPro" id="IPR001412">
    <property type="entry name" value="aa-tRNA-synth_I_CS"/>
</dbReference>
<dbReference type="CDD" id="cd07961">
    <property type="entry name" value="Anticodon_Ia_Ile_ABEc"/>
    <property type="match status" value="1"/>
</dbReference>
<gene>
    <name evidence="10 13" type="primary">ileS</name>
    <name evidence="13" type="ORF">OOZ53_07185</name>
</gene>
<reference evidence="13" key="1">
    <citation type="submission" date="2022-11" db="EMBL/GenBank/DDBJ databases">
        <title>Hoeflea poritis sp. nov., isolated from scleractinian coral Porites lutea.</title>
        <authorList>
            <person name="Zhang G."/>
            <person name="Wei Q."/>
            <person name="Cai L."/>
        </authorList>
    </citation>
    <scope>NUCLEOTIDE SEQUENCE</scope>
    <source>
        <strain evidence="13">E7-10</strain>
    </source>
</reference>
<dbReference type="NCBIfam" id="TIGR00392">
    <property type="entry name" value="ileS"/>
    <property type="match status" value="1"/>
</dbReference>
<dbReference type="InterPro" id="IPR009080">
    <property type="entry name" value="tRNAsynth_Ia_anticodon-bd"/>
</dbReference>
<organism evidence="13 14">
    <name type="scientific">Hoeflea poritis</name>
    <dbReference type="NCBI Taxonomy" id="2993659"/>
    <lineage>
        <taxon>Bacteria</taxon>
        <taxon>Pseudomonadati</taxon>
        <taxon>Pseudomonadota</taxon>
        <taxon>Alphaproteobacteria</taxon>
        <taxon>Hyphomicrobiales</taxon>
        <taxon>Rhizobiaceae</taxon>
        <taxon>Hoeflea</taxon>
    </lineage>
</organism>
<keyword evidence="7 10" id="KW-0030">Aminoacyl-tRNA synthetase</keyword>
<name>A0ABT4VKA2_9HYPH</name>
<dbReference type="SUPFAM" id="SSF47323">
    <property type="entry name" value="Anticodon-binding domain of a subclass of class I aminoacyl-tRNA synthetases"/>
    <property type="match status" value="1"/>
</dbReference>
<dbReference type="Gene3D" id="1.10.730.10">
    <property type="entry name" value="Isoleucyl-tRNA Synthetase, Domain 1"/>
    <property type="match status" value="1"/>
</dbReference>
<keyword evidence="2 10" id="KW-0963">Cytoplasm</keyword>
<keyword evidence="4 10" id="KW-0547">Nucleotide-binding</keyword>
<dbReference type="InterPro" id="IPR013155">
    <property type="entry name" value="M/V/L/I-tRNA-synth_anticd-bd"/>
</dbReference>
<dbReference type="CDD" id="cd00818">
    <property type="entry name" value="IleRS_core"/>
    <property type="match status" value="1"/>
</dbReference>
<dbReference type="RefSeq" id="WP_271088695.1">
    <property type="nucleotide sequence ID" value="NZ_JAPJZH010000003.1"/>
</dbReference>
<comment type="function">
    <text evidence="8 10">Catalyzes the attachment of isoleucine to tRNA(Ile). As IleRS can inadvertently accommodate and process structurally similar amino acids such as valine, to avoid such errors it has two additional distinct tRNA(Ile)-dependent editing activities. One activity is designated as 'pretransfer' editing and involves the hydrolysis of activated Val-AMP. The other activity is designated 'posttransfer' editing and involves deacylation of mischarged Val-tRNA(Ile).</text>
</comment>
<evidence type="ECO:0000256" key="10">
    <source>
        <dbReference type="HAMAP-Rule" id="MF_02003"/>
    </source>
</evidence>
<dbReference type="InterPro" id="IPR009008">
    <property type="entry name" value="Val/Leu/Ile-tRNA-synth_edit"/>
</dbReference>
<dbReference type="Pfam" id="PF08264">
    <property type="entry name" value="Anticodon_1"/>
    <property type="match status" value="1"/>
</dbReference>
<dbReference type="SUPFAM" id="SSF50677">
    <property type="entry name" value="ValRS/IleRS/LeuRS editing domain"/>
    <property type="match status" value="1"/>
</dbReference>
<sequence length="1052" mass="119302">MASDTIYPLVNPNPSFPEIEKAVLERWKQSRIFERSVSERPIATPDGRTNEFVFYDGPPFANGLPHYGHLATGFVKDLIPRYQTMRGRHVERRFGWDCHGLPAELEVEKELDLSGREEILAYGMRAFNEKCRESVLRYTEEWEWYVTRAARWASFDNDYKTMDLSFMESVIWAFKTLWDKDLVYQGYRVVPYSWAVQTPLSNFETRLDDSYRDRDDPALTVRFALMDPIDGLKAQIWSWTTTPWTLPSNLALCVNPDISYALMRYDEHLVVLAKDAVPRYERELEAYSLVGEMSGSELSGRTYEPLFPYFAKQENAFRVLLGEFVGAEDGTGIVHIAPGFGEEDLEVAQENDIDLIVPVDAKGAFTSLVPDYEGQNVIHEANPAIIRDLKAMGKVVRHEQYRHTYPHCWRTDEPLIYMAVQSWYIKVSTIADRMVELNQHINWTPAHVKDGVFGNWLANARDWNVSRNRFWGSPIPVWQSDDPAYPRTDVYGSLDEIERDFGIRPTDLHRPEIDALTRPNPDDPTGRSTMRRVPEVLDCWFESGSMPFAQLHYPFENKDRFDRNFPGDFVVEYVAQTRGWFYTMMVMATALFDRAPFRNCICHGVVLDENSQKLSKRLRNYPDPVDVFNTYGADALRWHILASPLMTGGNLSMRRDGKDIAKSMRAAIIRLWSAYSFFSLYANAGAMRGEIVKDADDVLDRYILAKTREFVTDLEACLDNYDLPGAYAVVPGFVDALNNWYIRGKRRAFWEAGPKNRGSFDALFTALTTSARALAPLMPLLAEHIYVSLTDDESVHLAPWPDTEDLPRDQTLVRSMDLAREACAGALSIRENARLRLRLPLAKLVVAHAEADALGQHLSLMQEAVNVKQVELQTEIEKLGVPQVRVDPRLGKRLGARMKDVLAAQKNNLYEISDDGTLRIAGVKVASDEYEIRIAVNEGIAAAPIDGGRGAVALDTVILPELQREGWSRDIIRSVQQARKDAGLDVSDRIHLQLGLADGLVEAFEEHAEQIASETLATEIESVPAASIEPLATEMIDGFQIAIRFEKTAAGP</sequence>
<comment type="catalytic activity">
    <reaction evidence="9 10">
        <text>tRNA(Ile) + L-isoleucine + ATP = L-isoleucyl-tRNA(Ile) + AMP + diphosphate</text>
        <dbReference type="Rhea" id="RHEA:11060"/>
        <dbReference type="Rhea" id="RHEA-COMP:9666"/>
        <dbReference type="Rhea" id="RHEA-COMP:9695"/>
        <dbReference type="ChEBI" id="CHEBI:30616"/>
        <dbReference type="ChEBI" id="CHEBI:33019"/>
        <dbReference type="ChEBI" id="CHEBI:58045"/>
        <dbReference type="ChEBI" id="CHEBI:78442"/>
        <dbReference type="ChEBI" id="CHEBI:78528"/>
        <dbReference type="ChEBI" id="CHEBI:456215"/>
        <dbReference type="EC" id="6.1.1.5"/>
    </reaction>
</comment>
<feature type="short sequence motif" description="'HIGH' region" evidence="10">
    <location>
        <begin position="59"/>
        <end position="69"/>
    </location>
</feature>
<dbReference type="SUPFAM" id="SSF52374">
    <property type="entry name" value="Nucleotidylyl transferase"/>
    <property type="match status" value="1"/>
</dbReference>
<feature type="binding site" evidence="10">
    <location>
        <position position="616"/>
    </location>
    <ligand>
        <name>ATP</name>
        <dbReference type="ChEBI" id="CHEBI:30616"/>
    </ligand>
</feature>
<dbReference type="InterPro" id="IPR002300">
    <property type="entry name" value="aa-tRNA-synth_Ia"/>
</dbReference>
<dbReference type="PRINTS" id="PR00984">
    <property type="entry name" value="TRNASYNTHILE"/>
</dbReference>
<dbReference type="Pfam" id="PF19302">
    <property type="entry name" value="DUF5915"/>
    <property type="match status" value="1"/>
</dbReference>
<keyword evidence="5 10" id="KW-0067">ATP-binding</keyword>
<keyword evidence="10" id="KW-0862">Zinc</keyword>
<dbReference type="GO" id="GO:0004822">
    <property type="term" value="F:isoleucine-tRNA ligase activity"/>
    <property type="evidence" value="ECO:0007669"/>
    <property type="project" value="UniProtKB-EC"/>
</dbReference>
<evidence type="ECO:0000313" key="14">
    <source>
        <dbReference type="Proteomes" id="UP001148313"/>
    </source>
</evidence>
<keyword evidence="3 10" id="KW-0436">Ligase</keyword>
<keyword evidence="6 10" id="KW-0648">Protein biosynthesis</keyword>
<proteinExistence type="inferred from homology"/>
<evidence type="ECO:0000256" key="8">
    <source>
        <dbReference type="ARBA" id="ARBA00025217"/>
    </source>
</evidence>
<protein>
    <recommendedName>
        <fullName evidence="10">Isoleucine--tRNA ligase</fullName>
        <ecNumber evidence="10">6.1.1.5</ecNumber>
    </recommendedName>
    <alternativeName>
        <fullName evidence="10">Isoleucyl-tRNA synthetase</fullName>
        <shortName evidence="10">IleRS</shortName>
    </alternativeName>
</protein>
<feature type="domain" description="Methionyl/Valyl/Leucyl/Isoleucyl-tRNA synthetase anticodon-binding" evidence="12">
    <location>
        <begin position="700"/>
        <end position="841"/>
    </location>
</feature>
<evidence type="ECO:0000256" key="7">
    <source>
        <dbReference type="ARBA" id="ARBA00023146"/>
    </source>
</evidence>
<keyword evidence="14" id="KW-1185">Reference proteome</keyword>
<evidence type="ECO:0000256" key="9">
    <source>
        <dbReference type="ARBA" id="ARBA00048359"/>
    </source>
</evidence>
<dbReference type="InterPro" id="IPR014729">
    <property type="entry name" value="Rossmann-like_a/b/a_fold"/>
</dbReference>